<evidence type="ECO:0000256" key="1">
    <source>
        <dbReference type="SAM" id="MobiDB-lite"/>
    </source>
</evidence>
<evidence type="ECO:0000313" key="2">
    <source>
        <dbReference type="EMBL" id="CAD8057514.1"/>
    </source>
</evidence>
<keyword evidence="3" id="KW-1185">Reference proteome</keyword>
<name>A0A8S1L4F0_PARPR</name>
<reference evidence="2" key="1">
    <citation type="submission" date="2021-01" db="EMBL/GenBank/DDBJ databases">
        <authorList>
            <consortium name="Genoscope - CEA"/>
            <person name="William W."/>
        </authorList>
    </citation>
    <scope>NUCLEOTIDE SEQUENCE</scope>
</reference>
<gene>
    <name evidence="2" type="ORF">PPRIM_AZ9-3.1.T0260082</name>
</gene>
<comment type="caution">
    <text evidence="2">The sequence shown here is derived from an EMBL/GenBank/DDBJ whole genome shotgun (WGS) entry which is preliminary data.</text>
</comment>
<dbReference type="OMA" id="PIHFYNK"/>
<dbReference type="EMBL" id="CAJJDM010000025">
    <property type="protein sequence ID" value="CAD8057514.1"/>
    <property type="molecule type" value="Genomic_DNA"/>
</dbReference>
<sequence>MKISLLQLERSYLDAITELGEHSQKTQEIRVNLIEMLNQTGRYLLFQKLNGEKYLQRAIELANLLNMEEQLIVKYQTYMFYAEYLEVKKNYSMAYNLLMQLIPIAKTNERNIIMIQIQILNHLIENGRVCKRNNIIQLNEQLLNLMEEIGLSFYLYKEFPNKFQQILLQALSFQAKIYQRQNKDREATQLFFQSYHLSEELLGINDKRTQEYKKQYEHLSDKISVNLEIQSQEEEEDDNIQQNQNTQREEKKILSFRSKNTYLNNYIINVDSARVPKLSKKIDKTKIDRPLISQRDPPKFSEQQFQQLFILKNPIKRPLSSQGTTKMTSPTRCQSIISKKNTDKIKNRVPSLEQSLIKQLETAQPQDRFNDLIINRPHYDEVRKYEIVKATKQRNTKQIASNYLIQLIPPSHSSRPQIREPSKTNILYKVDSKKFPSNPSNQKIERSSQKKITTNEIQPTLSNIRLIGSGINLTNENDDENIKQQEDDRNYSFEDEPIKIIPQYDPIIAKFLEKHSMDILLEAVDRIKSKMKFHVYYSRKKRIEIELQENEISPIKIHSHTKNMTRSNTYGIEIMDIVEKKILENEASKIIHKLISPSNQLDWNPIHFYNKLFTDNDTQKWILQNPKFRAQILQKSQDKKQYQQFTVELIQAMLQNQKKFATIQLIASIELSNHIRKFQVRFIINSLAQHYKEISSYDDMMDLFNQLTNIYFNQENLLNEWKEENRQYTLYIVNQNQETQDQKIQKLSDKNKGYRNDETQKIDYYQDLLSKILFFVRRKSYVKTINGFKFKSETQDLQDSIQKYNNTIYKQKIERIKSYFQYRDINMFSQDQKNPKQQAKRYRKKMKDKHHLYIHDDIQYSLLDDNITSQLQEKRSGSRQKSKINNDSFKDNEKLSRQNSSETPYSRFRSSQSIKQNKISQLQYETQIELNDIFTLETQDYLQRYFSEFKLNVPPINYYPTSNPVIKKFLIESHYYFRQEYPYIKCDKLSYKPIHSDNYLIQTQIVKIDKQFYFLTLTNKLKLEQIYCKDKWEDELDIQLKDLINYSVGRTGYIIDFIKLQEILQSKLEIVNCKIQLKQEQTNDLLIKKNLKLFRQNKKLYYARESIQFIEEGLKEMSQDSINQEDESLEHMNLQKRDPLIDIIFLLGVLDNNSYVKYDIHLRNCQFLKYVDGKLMLSEPDQIRKPKFPIRLILSHEDMNKHIARMNENTINSKDILLFPHFNSLFLVKQIQFNYKIIKLKLQIQSDFNKLHQNIRDNFARAQLFIYKNNDRKHIISLNSQQTERWIHTFQIDGKIRDILFSYKTMMKKTLTGRKLQKNDNRQSISKDIRFLLLQDKLVNTKQYFIQSKIQDIGYVFVTGTVFQDMLLIKVMPIGNKTKVHIFLYKIFDDDDIIKLMNQLCKYLILKTTYTYSKLKLVPITQNKIRKQYLLGNQFSDHNFLIGQKSYSRVIYKQIKKIDKNYFIITVTQIKNYFQIYFYNQSNCRRFYFTIHRSDFLIMNKYFLDSIFPEQPQEVIEQLCRKWRFNEIAKIHSLIIKAPETFKNRTELYIQQIKDTKKQFKRSATSSMSSVNNLMRSSTLQLNNMQDNSFEESLNKECWLFDTLLLRNQKCIFEKKIWLEILKQMNINNNQISLNTFKTTLNELVYQNDRICNFLCYIPCQEIQQSFRWQPIRLRIYEYDTCKSVDIPLSIRGKQVQIYKQCNLILENYIKFKILPCNQEIMKVNKINDNQLIKYQLLYKGAFMKHKMLFMAIYLNNDMFHICIQSSVTQIIRKLDIFLVELKIPHIRQLLILNPYEAGRRISIIYRNNFINASFLNL</sequence>
<dbReference type="Proteomes" id="UP000688137">
    <property type="component" value="Unassembled WGS sequence"/>
</dbReference>
<protein>
    <submittedName>
        <fullName evidence="2">Uncharacterized protein</fullName>
    </submittedName>
</protein>
<evidence type="ECO:0000313" key="3">
    <source>
        <dbReference type="Proteomes" id="UP000688137"/>
    </source>
</evidence>
<feature type="region of interest" description="Disordered" evidence="1">
    <location>
        <begin position="232"/>
        <end position="251"/>
    </location>
</feature>
<organism evidence="2 3">
    <name type="scientific">Paramecium primaurelia</name>
    <dbReference type="NCBI Taxonomy" id="5886"/>
    <lineage>
        <taxon>Eukaryota</taxon>
        <taxon>Sar</taxon>
        <taxon>Alveolata</taxon>
        <taxon>Ciliophora</taxon>
        <taxon>Intramacronucleata</taxon>
        <taxon>Oligohymenophorea</taxon>
        <taxon>Peniculida</taxon>
        <taxon>Parameciidae</taxon>
        <taxon>Paramecium</taxon>
    </lineage>
</organism>
<proteinExistence type="predicted"/>
<feature type="region of interest" description="Disordered" evidence="1">
    <location>
        <begin position="411"/>
        <end position="451"/>
    </location>
</feature>
<accession>A0A8S1L4F0</accession>
<feature type="region of interest" description="Disordered" evidence="1">
    <location>
        <begin position="871"/>
        <end position="910"/>
    </location>
</feature>